<name>A0ABZ2XNG3_9RHOB</name>
<evidence type="ECO:0000256" key="1">
    <source>
        <dbReference type="SAM" id="Phobius"/>
    </source>
</evidence>
<dbReference type="Proteomes" id="UP001623232">
    <property type="component" value="Chromosome"/>
</dbReference>
<keyword evidence="1" id="KW-1133">Transmembrane helix</keyword>
<feature type="transmembrane region" description="Helical" evidence="1">
    <location>
        <begin position="7"/>
        <end position="26"/>
    </location>
</feature>
<proteinExistence type="predicted"/>
<keyword evidence="1" id="KW-0812">Transmembrane</keyword>
<reference evidence="2 3" key="1">
    <citation type="submission" date="2023-04" db="EMBL/GenBank/DDBJ databases">
        <title>Complete genome sequence of Alisedimentitalea scapharcae.</title>
        <authorList>
            <person name="Rong J.-C."/>
            <person name="Yi M.-L."/>
            <person name="Zhao Q."/>
        </authorList>
    </citation>
    <scope>NUCLEOTIDE SEQUENCE [LARGE SCALE GENOMIC DNA]</scope>
    <source>
        <strain evidence="2 3">KCTC 42119</strain>
    </source>
</reference>
<gene>
    <name evidence="2" type="ORF">QEZ52_12230</name>
</gene>
<feature type="transmembrane region" description="Helical" evidence="1">
    <location>
        <begin position="57"/>
        <end position="79"/>
    </location>
</feature>
<keyword evidence="3" id="KW-1185">Reference proteome</keyword>
<accession>A0ABZ2XNG3</accession>
<evidence type="ECO:0000313" key="3">
    <source>
        <dbReference type="Proteomes" id="UP001623232"/>
    </source>
</evidence>
<evidence type="ECO:0000313" key="2">
    <source>
        <dbReference type="EMBL" id="WZK87387.1"/>
    </source>
</evidence>
<protein>
    <submittedName>
        <fullName evidence="2">Uncharacterized protein</fullName>
    </submittedName>
</protein>
<keyword evidence="1" id="KW-0472">Membrane</keyword>
<dbReference type="RefSeq" id="WP_406644636.1">
    <property type="nucleotide sequence ID" value="NZ_CP123584.1"/>
</dbReference>
<organism evidence="2 3">
    <name type="scientific">Aliisedimentitalea scapharcae</name>
    <dbReference type="NCBI Taxonomy" id="1524259"/>
    <lineage>
        <taxon>Bacteria</taxon>
        <taxon>Pseudomonadati</taxon>
        <taxon>Pseudomonadota</taxon>
        <taxon>Alphaproteobacteria</taxon>
        <taxon>Rhodobacterales</taxon>
        <taxon>Roseobacteraceae</taxon>
        <taxon>Aliisedimentitalea</taxon>
    </lineage>
</organism>
<dbReference type="EMBL" id="CP123584">
    <property type="protein sequence ID" value="WZK87387.1"/>
    <property type="molecule type" value="Genomic_DNA"/>
</dbReference>
<feature type="transmembrane region" description="Helical" evidence="1">
    <location>
        <begin position="32"/>
        <end position="50"/>
    </location>
</feature>
<sequence length="87" mass="9975">MNRQRVLNYIAFPILGVSAVLGIYWIWGLLFLWWLVPAVLGGQTHFVFQVNRSKDPLLFWAVVILWALAGVMMIAASLFPQYAPWLV</sequence>